<reference evidence="2" key="2">
    <citation type="submission" date="2023-01" db="EMBL/GenBank/DDBJ databases">
        <authorList>
            <person name="Sun Q."/>
            <person name="Evtushenko L."/>
        </authorList>
    </citation>
    <scope>NUCLEOTIDE SEQUENCE</scope>
    <source>
        <strain evidence="2">VKM B-2789</strain>
    </source>
</reference>
<evidence type="ECO:0000256" key="1">
    <source>
        <dbReference type="SAM" id="Phobius"/>
    </source>
</evidence>
<protein>
    <submittedName>
        <fullName evidence="2">Metal transporter</fullName>
    </submittedName>
</protein>
<dbReference type="RefSeq" id="WP_213362755.1">
    <property type="nucleotide sequence ID" value="NZ_BSFM01000001.1"/>
</dbReference>
<dbReference type="AlphaFoldDB" id="A0A9W6JRX1"/>
<gene>
    <name evidence="2" type="ORF">GCM10017653_01960</name>
</gene>
<feature type="transmembrane region" description="Helical" evidence="1">
    <location>
        <begin position="6"/>
        <end position="29"/>
    </location>
</feature>
<keyword evidence="3" id="KW-1185">Reference proteome</keyword>
<dbReference type="Proteomes" id="UP001143330">
    <property type="component" value="Unassembled WGS sequence"/>
</dbReference>
<keyword evidence="1" id="KW-0812">Transmembrane</keyword>
<dbReference type="EMBL" id="BSFM01000001">
    <property type="protein sequence ID" value="GLK82127.1"/>
    <property type="molecule type" value="Genomic_DNA"/>
</dbReference>
<evidence type="ECO:0000313" key="3">
    <source>
        <dbReference type="Proteomes" id="UP001143330"/>
    </source>
</evidence>
<keyword evidence="1" id="KW-0472">Membrane</keyword>
<comment type="caution">
    <text evidence="2">The sequence shown here is derived from an EMBL/GenBank/DDBJ whole genome shotgun (WGS) entry which is preliminary data.</text>
</comment>
<organism evidence="2 3">
    <name type="scientific">Ancylobacter defluvii</name>
    <dbReference type="NCBI Taxonomy" id="1282440"/>
    <lineage>
        <taxon>Bacteria</taxon>
        <taxon>Pseudomonadati</taxon>
        <taxon>Pseudomonadota</taxon>
        <taxon>Alphaproteobacteria</taxon>
        <taxon>Hyphomicrobiales</taxon>
        <taxon>Xanthobacteraceae</taxon>
        <taxon>Ancylobacter</taxon>
    </lineage>
</organism>
<feature type="transmembrane region" description="Helical" evidence="1">
    <location>
        <begin position="41"/>
        <end position="62"/>
    </location>
</feature>
<name>A0A9W6JRX1_9HYPH</name>
<sequence length="143" mass="15625">MINDLVLGLSVSLVAMLIHLAGTLLLVVLMNPFHDVMRHRVHLRLTVALVATYLVMLAAHVLEVGLWGLLYDSLGLAERTEDAYYAAFVNYTTLGYGGSQRVAETRLLGPLASANGILMFGWSTALLVLVVQRHLPAQLATRD</sequence>
<dbReference type="SUPFAM" id="SSF81324">
    <property type="entry name" value="Voltage-gated potassium channels"/>
    <property type="match status" value="1"/>
</dbReference>
<evidence type="ECO:0000313" key="2">
    <source>
        <dbReference type="EMBL" id="GLK82127.1"/>
    </source>
</evidence>
<keyword evidence="1" id="KW-1133">Transmembrane helix</keyword>
<proteinExistence type="predicted"/>
<reference evidence="2" key="1">
    <citation type="journal article" date="2014" name="Int. J. Syst. Evol. Microbiol.">
        <title>Complete genome sequence of Corynebacterium casei LMG S-19264T (=DSM 44701T), isolated from a smear-ripened cheese.</title>
        <authorList>
            <consortium name="US DOE Joint Genome Institute (JGI-PGF)"/>
            <person name="Walter F."/>
            <person name="Albersmeier A."/>
            <person name="Kalinowski J."/>
            <person name="Ruckert C."/>
        </authorList>
    </citation>
    <scope>NUCLEOTIDE SEQUENCE</scope>
    <source>
        <strain evidence="2">VKM B-2789</strain>
    </source>
</reference>
<feature type="transmembrane region" description="Helical" evidence="1">
    <location>
        <begin position="111"/>
        <end position="131"/>
    </location>
</feature>
<accession>A0A9W6JRX1</accession>